<dbReference type="PANTHER" id="PTHR36838">
    <property type="entry name" value="AUXIN EFFLUX CARRIER FAMILY PROTEIN"/>
    <property type="match status" value="1"/>
</dbReference>
<evidence type="ECO:0000256" key="3">
    <source>
        <dbReference type="ARBA" id="ARBA00022448"/>
    </source>
</evidence>
<keyword evidence="3" id="KW-0813">Transport</keyword>
<dbReference type="InterPro" id="IPR004776">
    <property type="entry name" value="Mem_transp_PIN-like"/>
</dbReference>
<dbReference type="Gene3D" id="1.20.1530.20">
    <property type="match status" value="1"/>
</dbReference>
<reference evidence="9" key="1">
    <citation type="journal article" date="2018" name="Nat. Biotechnol.">
        <title>A standardized bacterial taxonomy based on genome phylogeny substantially revises the tree of life.</title>
        <authorList>
            <person name="Parks D.H."/>
            <person name="Chuvochina M."/>
            <person name="Waite D.W."/>
            <person name="Rinke C."/>
            <person name="Skarshewski A."/>
            <person name="Chaumeil P.A."/>
            <person name="Hugenholtz P."/>
        </authorList>
    </citation>
    <scope>NUCLEOTIDE SEQUENCE [LARGE SCALE GENOMIC DNA]</scope>
    <source>
        <strain evidence="9">UBA11284</strain>
    </source>
</reference>
<dbReference type="EMBL" id="DOTR01000104">
    <property type="protein sequence ID" value="HCA04210.1"/>
    <property type="molecule type" value="Genomic_DNA"/>
</dbReference>
<feature type="transmembrane region" description="Helical" evidence="8">
    <location>
        <begin position="200"/>
        <end position="222"/>
    </location>
</feature>
<comment type="subcellular location">
    <subcellularLocation>
        <location evidence="1">Cell membrane</location>
        <topology evidence="1">Multi-pass membrane protein</topology>
    </subcellularLocation>
</comment>
<feature type="transmembrane region" description="Helical" evidence="8">
    <location>
        <begin position="71"/>
        <end position="89"/>
    </location>
</feature>
<keyword evidence="7 8" id="KW-0472">Membrane</keyword>
<feature type="transmembrane region" description="Helical" evidence="8">
    <location>
        <begin position="173"/>
        <end position="194"/>
    </location>
</feature>
<dbReference type="GO" id="GO:0055085">
    <property type="term" value="P:transmembrane transport"/>
    <property type="evidence" value="ECO:0007669"/>
    <property type="project" value="InterPro"/>
</dbReference>
<comment type="caution">
    <text evidence="9">The sequence shown here is derived from an EMBL/GenBank/DDBJ whole genome shotgun (WGS) entry which is preliminary data.</text>
</comment>
<evidence type="ECO:0000256" key="4">
    <source>
        <dbReference type="ARBA" id="ARBA00022475"/>
    </source>
</evidence>
<feature type="transmembrane region" description="Helical" evidence="8">
    <location>
        <begin position="234"/>
        <end position="252"/>
    </location>
</feature>
<evidence type="ECO:0000256" key="1">
    <source>
        <dbReference type="ARBA" id="ARBA00004651"/>
    </source>
</evidence>
<accession>A0A3D0KLM8</accession>
<evidence type="ECO:0000256" key="5">
    <source>
        <dbReference type="ARBA" id="ARBA00022692"/>
    </source>
</evidence>
<protein>
    <submittedName>
        <fullName evidence="9">AEC family transporter</fullName>
    </submittedName>
</protein>
<keyword evidence="4" id="KW-1003">Cell membrane</keyword>
<dbReference type="PANTHER" id="PTHR36838:SF4">
    <property type="entry name" value="AUXIN EFFLUX CARRIER FAMILY PROTEIN"/>
    <property type="match status" value="1"/>
</dbReference>
<feature type="transmembrane region" description="Helical" evidence="8">
    <location>
        <begin position="258"/>
        <end position="277"/>
    </location>
</feature>
<comment type="similarity">
    <text evidence="2">Belongs to the auxin efflux carrier (TC 2.A.69) family.</text>
</comment>
<keyword evidence="6 8" id="KW-1133">Transmembrane helix</keyword>
<gene>
    <name evidence="9" type="ORF">DEO68_19050</name>
</gene>
<sequence length="315" mass="33422">MNLLELFSRTLDITLPVFTMVFVGIGLKRLKWIDREFVSTASALVFKATLPTLIFLSLIKADLSVALDVPLLLFFAAATLGQFLISWLWASYRVPKADRGIYVQGAFRGNCGIVGLALAAGMYGNYGLSAGSLLLGVVIVMYNALSVVALAAYQPGQSTNWRSLSKHIVTNPLIISVIAALPFTAFSIPLPSWLITSGDYFASLTLPLALICVGATLSVATMRSGSQIALSASSMKMIVLPLISTLAAWTVGFSGEQLGLLFLFFASPTAAASFVMVKAINGNVALAANIIAITTLMASVTVTSGIFVLRLLGWI</sequence>
<dbReference type="AlphaFoldDB" id="A0A3D0KLM8"/>
<evidence type="ECO:0000256" key="8">
    <source>
        <dbReference type="SAM" id="Phobius"/>
    </source>
</evidence>
<evidence type="ECO:0000256" key="6">
    <source>
        <dbReference type="ARBA" id="ARBA00022989"/>
    </source>
</evidence>
<keyword evidence="5 8" id="KW-0812">Transmembrane</keyword>
<feature type="transmembrane region" description="Helical" evidence="8">
    <location>
        <begin position="284"/>
        <end position="309"/>
    </location>
</feature>
<name>A0A3D0KLM8_9GAMM</name>
<feature type="transmembrane region" description="Helical" evidence="8">
    <location>
        <begin position="37"/>
        <end position="59"/>
    </location>
</feature>
<dbReference type="GO" id="GO:0005886">
    <property type="term" value="C:plasma membrane"/>
    <property type="evidence" value="ECO:0007669"/>
    <property type="project" value="UniProtKB-SubCell"/>
</dbReference>
<evidence type="ECO:0000313" key="9">
    <source>
        <dbReference type="EMBL" id="HCA04210.1"/>
    </source>
</evidence>
<proteinExistence type="inferred from homology"/>
<feature type="transmembrane region" description="Helical" evidence="8">
    <location>
        <begin position="130"/>
        <end position="153"/>
    </location>
</feature>
<feature type="transmembrane region" description="Helical" evidence="8">
    <location>
        <begin position="101"/>
        <end position="124"/>
    </location>
</feature>
<dbReference type="Pfam" id="PF03547">
    <property type="entry name" value="Mem_trans"/>
    <property type="match status" value="1"/>
</dbReference>
<evidence type="ECO:0000256" key="7">
    <source>
        <dbReference type="ARBA" id="ARBA00023136"/>
    </source>
</evidence>
<organism evidence="9">
    <name type="scientific">Halomonas campaniensis</name>
    <dbReference type="NCBI Taxonomy" id="213554"/>
    <lineage>
        <taxon>Bacteria</taxon>
        <taxon>Pseudomonadati</taxon>
        <taxon>Pseudomonadota</taxon>
        <taxon>Gammaproteobacteria</taxon>
        <taxon>Oceanospirillales</taxon>
        <taxon>Halomonadaceae</taxon>
        <taxon>Halomonas</taxon>
    </lineage>
</organism>
<evidence type="ECO:0000256" key="2">
    <source>
        <dbReference type="ARBA" id="ARBA00010145"/>
    </source>
</evidence>
<dbReference type="InterPro" id="IPR038770">
    <property type="entry name" value="Na+/solute_symporter_sf"/>
</dbReference>
<feature type="transmembrane region" description="Helical" evidence="8">
    <location>
        <begin position="6"/>
        <end position="25"/>
    </location>
</feature>